<evidence type="ECO:0000256" key="2">
    <source>
        <dbReference type="ARBA" id="ARBA00004123"/>
    </source>
</evidence>
<evidence type="ECO:0000256" key="5">
    <source>
        <dbReference type="ARBA" id="ARBA00022737"/>
    </source>
</evidence>
<evidence type="ECO:0000256" key="4">
    <source>
        <dbReference type="ARBA" id="ARBA00022723"/>
    </source>
</evidence>
<feature type="compositionally biased region" description="Low complexity" evidence="13">
    <location>
        <begin position="1"/>
        <end position="38"/>
    </location>
</feature>
<protein>
    <recommendedName>
        <fullName evidence="14">C2H2-type domain-containing protein</fullName>
    </recommendedName>
</protein>
<organism evidence="15 16">
    <name type="scientific">Strigamia maritima</name>
    <name type="common">European centipede</name>
    <name type="synonym">Geophilus maritimus</name>
    <dbReference type="NCBI Taxonomy" id="126957"/>
    <lineage>
        <taxon>Eukaryota</taxon>
        <taxon>Metazoa</taxon>
        <taxon>Ecdysozoa</taxon>
        <taxon>Arthropoda</taxon>
        <taxon>Myriapoda</taxon>
        <taxon>Chilopoda</taxon>
        <taxon>Pleurostigmophora</taxon>
        <taxon>Geophilomorpha</taxon>
        <taxon>Linotaeniidae</taxon>
        <taxon>Strigamia</taxon>
    </lineage>
</organism>
<dbReference type="InterPro" id="IPR036236">
    <property type="entry name" value="Znf_C2H2_sf"/>
</dbReference>
<dbReference type="Gene3D" id="3.30.160.60">
    <property type="entry name" value="Classic Zinc Finger"/>
    <property type="match status" value="4"/>
</dbReference>
<dbReference type="FunFam" id="3.30.160.60:FF:000226">
    <property type="entry name" value="Zinc finger protein 236 variant"/>
    <property type="match status" value="1"/>
</dbReference>
<keyword evidence="8" id="KW-0805">Transcription regulation</keyword>
<feature type="region of interest" description="Disordered" evidence="13">
    <location>
        <begin position="1"/>
        <end position="69"/>
    </location>
</feature>
<feature type="domain" description="C2H2-type" evidence="14">
    <location>
        <begin position="159"/>
        <end position="186"/>
    </location>
</feature>
<dbReference type="FunFam" id="3.30.160.60:FF:001397">
    <property type="entry name" value="Datilografo, isoform A"/>
    <property type="match status" value="1"/>
</dbReference>
<evidence type="ECO:0000256" key="6">
    <source>
        <dbReference type="ARBA" id="ARBA00022771"/>
    </source>
</evidence>
<reference evidence="15" key="2">
    <citation type="submission" date="2015-02" db="UniProtKB">
        <authorList>
            <consortium name="EnsemblMetazoa"/>
        </authorList>
    </citation>
    <scope>IDENTIFICATION</scope>
</reference>
<evidence type="ECO:0000256" key="11">
    <source>
        <dbReference type="ARBA" id="ARBA00023242"/>
    </source>
</evidence>
<evidence type="ECO:0000313" key="15">
    <source>
        <dbReference type="EnsemblMetazoa" id="SMAR009741-PA"/>
    </source>
</evidence>
<dbReference type="GO" id="GO:0008270">
    <property type="term" value="F:zinc ion binding"/>
    <property type="evidence" value="ECO:0007669"/>
    <property type="project" value="UniProtKB-KW"/>
</dbReference>
<dbReference type="OMA" id="HIFATRD"/>
<dbReference type="GO" id="GO:0000981">
    <property type="term" value="F:DNA-binding transcription factor activity, RNA polymerase II-specific"/>
    <property type="evidence" value="ECO:0007669"/>
    <property type="project" value="TreeGrafter"/>
</dbReference>
<name>T1J7T6_STRMM</name>
<feature type="domain" description="C2H2-type" evidence="14">
    <location>
        <begin position="131"/>
        <end position="158"/>
    </location>
</feature>
<dbReference type="PROSITE" id="PS50157">
    <property type="entry name" value="ZINC_FINGER_C2H2_2"/>
    <property type="match status" value="6"/>
</dbReference>
<accession>T1J7T6</accession>
<comment type="similarity">
    <text evidence="3">Belongs to the krueppel C2H2-type zinc-finger protein family.</text>
</comment>
<comment type="function">
    <text evidence="1">May be involved in transcriptional regulation.</text>
</comment>
<dbReference type="EMBL" id="JH431939">
    <property type="status" value="NOT_ANNOTATED_CDS"/>
    <property type="molecule type" value="Genomic_DNA"/>
</dbReference>
<keyword evidence="7" id="KW-0862">Zinc</keyword>
<dbReference type="PhylomeDB" id="T1J7T6"/>
<proteinExistence type="inferred from homology"/>
<evidence type="ECO:0000259" key="14">
    <source>
        <dbReference type="PROSITE" id="PS50157"/>
    </source>
</evidence>
<keyword evidence="6 12" id="KW-0863">Zinc-finger</keyword>
<dbReference type="eggNOG" id="KOG1721">
    <property type="taxonomic scope" value="Eukaryota"/>
</dbReference>
<dbReference type="AlphaFoldDB" id="T1J7T6"/>
<feature type="domain" description="C2H2-type" evidence="14">
    <location>
        <begin position="187"/>
        <end position="216"/>
    </location>
</feature>
<evidence type="ECO:0000256" key="8">
    <source>
        <dbReference type="ARBA" id="ARBA00023015"/>
    </source>
</evidence>
<evidence type="ECO:0000256" key="10">
    <source>
        <dbReference type="ARBA" id="ARBA00023163"/>
    </source>
</evidence>
<feature type="compositionally biased region" description="Polar residues" evidence="13">
    <location>
        <begin position="46"/>
        <end position="59"/>
    </location>
</feature>
<keyword evidence="11" id="KW-0539">Nucleus</keyword>
<keyword evidence="9" id="KW-0238">DNA-binding</keyword>
<dbReference type="Pfam" id="PF00096">
    <property type="entry name" value="zf-C2H2"/>
    <property type="match status" value="2"/>
</dbReference>
<evidence type="ECO:0000256" key="1">
    <source>
        <dbReference type="ARBA" id="ARBA00003767"/>
    </source>
</evidence>
<keyword evidence="5" id="KW-0677">Repeat</keyword>
<dbReference type="FunFam" id="3.30.160.60:FF:001498">
    <property type="entry name" value="Zinc finger protein 404"/>
    <property type="match status" value="1"/>
</dbReference>
<comment type="subcellular location">
    <subcellularLocation>
        <location evidence="2">Nucleus</location>
    </subcellularLocation>
</comment>
<dbReference type="PANTHER" id="PTHR14196:SF12">
    <property type="entry name" value="ZINC FINGER PROTEIN 208-LIKE"/>
    <property type="match status" value="1"/>
</dbReference>
<keyword evidence="4" id="KW-0479">Metal-binding</keyword>
<evidence type="ECO:0000256" key="7">
    <source>
        <dbReference type="ARBA" id="ARBA00022833"/>
    </source>
</evidence>
<dbReference type="HOGENOM" id="CLU_1013077_0_0_1"/>
<evidence type="ECO:0000256" key="13">
    <source>
        <dbReference type="SAM" id="MobiDB-lite"/>
    </source>
</evidence>
<dbReference type="SUPFAM" id="SSF57667">
    <property type="entry name" value="beta-beta-alpha zinc fingers"/>
    <property type="match status" value="3"/>
</dbReference>
<dbReference type="PROSITE" id="PS00028">
    <property type="entry name" value="ZINC_FINGER_C2H2_1"/>
    <property type="match status" value="6"/>
</dbReference>
<evidence type="ECO:0000313" key="16">
    <source>
        <dbReference type="Proteomes" id="UP000014500"/>
    </source>
</evidence>
<dbReference type="InterPro" id="IPR050717">
    <property type="entry name" value="C2H2-ZF_Transcription_Reg"/>
</dbReference>
<feature type="domain" description="C2H2-type" evidence="14">
    <location>
        <begin position="220"/>
        <end position="244"/>
    </location>
</feature>
<evidence type="ECO:0000256" key="3">
    <source>
        <dbReference type="ARBA" id="ARBA00006991"/>
    </source>
</evidence>
<evidence type="ECO:0000256" key="12">
    <source>
        <dbReference type="PROSITE-ProRule" id="PRU00042"/>
    </source>
</evidence>
<keyword evidence="10" id="KW-0804">Transcription</keyword>
<dbReference type="STRING" id="126957.T1J7T6"/>
<dbReference type="GO" id="GO:0000977">
    <property type="term" value="F:RNA polymerase II transcription regulatory region sequence-specific DNA binding"/>
    <property type="evidence" value="ECO:0007669"/>
    <property type="project" value="TreeGrafter"/>
</dbReference>
<reference evidence="16" key="1">
    <citation type="submission" date="2011-05" db="EMBL/GenBank/DDBJ databases">
        <authorList>
            <person name="Richards S.R."/>
            <person name="Qu J."/>
            <person name="Jiang H."/>
            <person name="Jhangiani S.N."/>
            <person name="Agravi P."/>
            <person name="Goodspeed R."/>
            <person name="Gross S."/>
            <person name="Mandapat C."/>
            <person name="Jackson L."/>
            <person name="Mathew T."/>
            <person name="Pu L."/>
            <person name="Thornton R."/>
            <person name="Saada N."/>
            <person name="Wilczek-Boney K.B."/>
            <person name="Lee S."/>
            <person name="Kovar C."/>
            <person name="Wu Y."/>
            <person name="Scherer S.E."/>
            <person name="Worley K.C."/>
            <person name="Muzny D.M."/>
            <person name="Gibbs R."/>
        </authorList>
    </citation>
    <scope>NUCLEOTIDE SEQUENCE</scope>
    <source>
        <strain evidence="16">Brora</strain>
    </source>
</reference>
<sequence length="275" mass="30616">MEAATNLSNSPHNLHNSNTNNANNSAGADSSSPSSVGSPPTMVPIYNQNSGNMNHNSSAGPPPNPLGNSAIFPSLISQAMPINAELRQRGHSGHKGSSGKFQCKMCNLVFLHKSAMQMHAKEVHRGELKPHQCQQCLKSFSSHHQLAQHSRIHTGEKPYKCTFCDRCFKQLSHLQQHIRLHTGERPYKCSVPNCNRSFIQLANLQQHLRNHENQTKNRPYHCDICGKGFVAEVSLLTHSTTQHALMTTPALYPCSVCNHIFATRDLLHEHFQSKH</sequence>
<feature type="domain" description="C2H2-type" evidence="14">
    <location>
        <begin position="101"/>
        <end position="129"/>
    </location>
</feature>
<dbReference type="EnsemblMetazoa" id="SMAR009741-RA">
    <property type="protein sequence ID" value="SMAR009741-PA"/>
    <property type="gene ID" value="SMAR009741"/>
</dbReference>
<keyword evidence="16" id="KW-1185">Reference proteome</keyword>
<dbReference type="InterPro" id="IPR013087">
    <property type="entry name" value="Znf_C2H2_type"/>
</dbReference>
<dbReference type="PANTHER" id="PTHR14196">
    <property type="entry name" value="ODD-SKIPPED - RELATED"/>
    <property type="match status" value="1"/>
</dbReference>
<feature type="domain" description="C2H2-type" evidence="14">
    <location>
        <begin position="252"/>
        <end position="275"/>
    </location>
</feature>
<dbReference type="FunFam" id="3.30.160.60:FF:000358">
    <property type="entry name" value="zinc finger protein 24"/>
    <property type="match status" value="1"/>
</dbReference>
<dbReference type="GO" id="GO:0005634">
    <property type="term" value="C:nucleus"/>
    <property type="evidence" value="ECO:0007669"/>
    <property type="project" value="UniProtKB-SubCell"/>
</dbReference>
<evidence type="ECO:0000256" key="9">
    <source>
        <dbReference type="ARBA" id="ARBA00023125"/>
    </source>
</evidence>
<dbReference type="Proteomes" id="UP000014500">
    <property type="component" value="Unassembled WGS sequence"/>
</dbReference>
<dbReference type="SMART" id="SM00355">
    <property type="entry name" value="ZnF_C2H2"/>
    <property type="match status" value="6"/>
</dbReference>